<evidence type="ECO:0000259" key="1">
    <source>
        <dbReference type="Pfam" id="PF00561"/>
    </source>
</evidence>
<gene>
    <name evidence="2" type="ORF">BSL78_30234</name>
</gene>
<dbReference type="STRING" id="307972.A0A2G8JB39"/>
<name>A0A2G8JB39_STIJA</name>
<evidence type="ECO:0000313" key="3">
    <source>
        <dbReference type="Proteomes" id="UP000230750"/>
    </source>
</evidence>
<feature type="domain" description="AB hydrolase-1" evidence="1">
    <location>
        <begin position="10"/>
        <end position="189"/>
    </location>
</feature>
<proteinExistence type="predicted"/>
<protein>
    <submittedName>
        <fullName evidence="2">Putative renilla-luciferin 2-monooxygenase-like</fullName>
    </submittedName>
</protein>
<comment type="caution">
    <text evidence="2">The sequence shown here is derived from an EMBL/GenBank/DDBJ whole genome shotgun (WGS) entry which is preliminary data.</text>
</comment>
<reference evidence="2 3" key="1">
    <citation type="journal article" date="2017" name="PLoS Biol.">
        <title>The sea cucumber genome provides insights into morphological evolution and visceral regeneration.</title>
        <authorList>
            <person name="Zhang X."/>
            <person name="Sun L."/>
            <person name="Yuan J."/>
            <person name="Sun Y."/>
            <person name="Gao Y."/>
            <person name="Zhang L."/>
            <person name="Li S."/>
            <person name="Dai H."/>
            <person name="Hamel J.F."/>
            <person name="Liu C."/>
            <person name="Yu Y."/>
            <person name="Liu S."/>
            <person name="Lin W."/>
            <person name="Guo K."/>
            <person name="Jin S."/>
            <person name="Xu P."/>
            <person name="Storey K.B."/>
            <person name="Huan P."/>
            <person name="Zhang T."/>
            <person name="Zhou Y."/>
            <person name="Zhang J."/>
            <person name="Lin C."/>
            <person name="Li X."/>
            <person name="Xing L."/>
            <person name="Huo D."/>
            <person name="Sun M."/>
            <person name="Wang L."/>
            <person name="Mercier A."/>
            <person name="Li F."/>
            <person name="Yang H."/>
            <person name="Xiang J."/>
        </authorList>
    </citation>
    <scope>NUCLEOTIDE SEQUENCE [LARGE SCALE GENOMIC DNA]</scope>
    <source>
        <strain evidence="2">Shaxun</strain>
        <tissue evidence="2">Muscle</tissue>
    </source>
</reference>
<keyword evidence="2" id="KW-0503">Monooxygenase</keyword>
<keyword evidence="3" id="KW-1185">Reference proteome</keyword>
<keyword evidence="2" id="KW-0560">Oxidoreductase</keyword>
<sequence length="210" mass="24078">MLHCYFSGMITIVCHDWGSGLGLHWAHQHQDRIEGLVYMEGLLIVPPSLDMFPPQAQKTFGDLRSNAGEEIVIKNNFFVEKMLPNSIIRKLHRDEMAAYREPYREPGESRRPTLTWPREIPFHDSGPQYMVEIVDAYSNWLAESRDLPKLFIDGEPGFFSAGLRIVTNSLENQRTVKVKGLHFLQEDSPIEIGDARKGICLIFDINLSHL</sequence>
<dbReference type="Proteomes" id="UP000230750">
    <property type="component" value="Unassembled WGS sequence"/>
</dbReference>
<dbReference type="Gene3D" id="3.40.50.1820">
    <property type="entry name" value="alpha/beta hydrolase"/>
    <property type="match status" value="1"/>
</dbReference>
<dbReference type="GO" id="GO:0004497">
    <property type="term" value="F:monooxygenase activity"/>
    <property type="evidence" value="ECO:0007669"/>
    <property type="project" value="UniProtKB-KW"/>
</dbReference>
<dbReference type="InterPro" id="IPR029058">
    <property type="entry name" value="AB_hydrolase_fold"/>
</dbReference>
<organism evidence="2 3">
    <name type="scientific">Stichopus japonicus</name>
    <name type="common">Sea cucumber</name>
    <dbReference type="NCBI Taxonomy" id="307972"/>
    <lineage>
        <taxon>Eukaryota</taxon>
        <taxon>Metazoa</taxon>
        <taxon>Echinodermata</taxon>
        <taxon>Eleutherozoa</taxon>
        <taxon>Echinozoa</taxon>
        <taxon>Holothuroidea</taxon>
        <taxon>Aspidochirotacea</taxon>
        <taxon>Aspidochirotida</taxon>
        <taxon>Stichopodidae</taxon>
        <taxon>Apostichopus</taxon>
    </lineage>
</organism>
<dbReference type="InterPro" id="IPR000073">
    <property type="entry name" value="AB_hydrolase_1"/>
</dbReference>
<dbReference type="AlphaFoldDB" id="A0A2G8JB39"/>
<dbReference type="Pfam" id="PF00561">
    <property type="entry name" value="Abhydrolase_1"/>
    <property type="match status" value="1"/>
</dbReference>
<dbReference type="SUPFAM" id="SSF53474">
    <property type="entry name" value="alpha/beta-Hydrolases"/>
    <property type="match status" value="1"/>
</dbReference>
<dbReference type="EMBL" id="MRZV01002902">
    <property type="protein sequence ID" value="PIK32953.1"/>
    <property type="molecule type" value="Genomic_DNA"/>
</dbReference>
<accession>A0A2G8JB39</accession>
<evidence type="ECO:0000313" key="2">
    <source>
        <dbReference type="EMBL" id="PIK32953.1"/>
    </source>
</evidence>
<dbReference type="OrthoDB" id="10009293at2759"/>